<dbReference type="RefSeq" id="WP_102167390.1">
    <property type="nucleotide sequence ID" value="NZ_CP136964.1"/>
</dbReference>
<dbReference type="EMBL" id="CP136964">
    <property type="protein sequence ID" value="WOS96727.1"/>
    <property type="molecule type" value="Genomic_DNA"/>
</dbReference>
<dbReference type="SUPFAM" id="SSF53474">
    <property type="entry name" value="alpha/beta-Hydrolases"/>
    <property type="match status" value="1"/>
</dbReference>
<proteinExistence type="predicted"/>
<keyword evidence="2" id="KW-0378">Hydrolase</keyword>
<evidence type="ECO:0000259" key="1">
    <source>
        <dbReference type="Pfam" id="PF12146"/>
    </source>
</evidence>
<dbReference type="AlphaFoldDB" id="A0AAF1BT95"/>
<dbReference type="Gene3D" id="3.40.50.1820">
    <property type="entry name" value="alpha/beta hydrolase"/>
    <property type="match status" value="1"/>
</dbReference>
<evidence type="ECO:0000313" key="2">
    <source>
        <dbReference type="EMBL" id="WOS96727.1"/>
    </source>
</evidence>
<dbReference type="Proteomes" id="UP000243626">
    <property type="component" value="Chromosome"/>
</dbReference>
<reference evidence="3" key="1">
    <citation type="submission" date="2017-09" db="EMBL/GenBank/DDBJ databases">
        <title>Bacterial strain isolated from the female urinary microbiota.</title>
        <authorList>
            <person name="Thomas-White K."/>
            <person name="Kumar N."/>
            <person name="Forster S."/>
            <person name="Putonti C."/>
            <person name="Lawley T."/>
            <person name="Wolfe A.J."/>
        </authorList>
    </citation>
    <scope>NUCLEOTIDE SEQUENCE [LARGE SCALE GENOMIC DNA]</scope>
    <source>
        <strain evidence="3">UMB0959</strain>
    </source>
</reference>
<evidence type="ECO:0000313" key="3">
    <source>
        <dbReference type="Proteomes" id="UP000243626"/>
    </source>
</evidence>
<dbReference type="Pfam" id="PF12146">
    <property type="entry name" value="Hydrolase_4"/>
    <property type="match status" value="1"/>
</dbReference>
<organism evidence="2 3">
    <name type="scientific">Nosocomiicoccus massiliensis</name>
    <dbReference type="NCBI Taxonomy" id="1232430"/>
    <lineage>
        <taxon>Bacteria</taxon>
        <taxon>Bacillati</taxon>
        <taxon>Bacillota</taxon>
        <taxon>Bacilli</taxon>
        <taxon>Bacillales</taxon>
        <taxon>Staphylococcaceae</taxon>
        <taxon>Nosocomiicoccus</taxon>
    </lineage>
</organism>
<dbReference type="PANTHER" id="PTHR11614">
    <property type="entry name" value="PHOSPHOLIPASE-RELATED"/>
    <property type="match status" value="1"/>
</dbReference>
<accession>A0AAF1BT95</accession>
<dbReference type="InterPro" id="IPR029058">
    <property type="entry name" value="AB_hydrolase_fold"/>
</dbReference>
<sequence length="266" mass="31249">MWKWEIENKAKGTIVILHDMIEHHEYYIDLISKFNSIGYHVLMGDLPGQGQTTRMNKGHVEDFKQYIERLTEWVDVANRYELPVIVVGQGLGGLILAEALKEESIQIDGAIFLNPLFTFKQSFINRKNLLKSSIRLSRDESKFKLGVDLSSFTSDNKWLERYSKDELLTEEVSYHWYSLINERMNNIENDMDLIHVDVLCIHSNENDIIDVDRNVHIIKKVDNDYLKIVRLNNIEHGIFQRENISVPFYHVERFLDDIQHHIGFMG</sequence>
<feature type="domain" description="Serine aminopeptidase S33" evidence="1">
    <location>
        <begin position="9"/>
        <end position="239"/>
    </location>
</feature>
<name>A0AAF1BT95_9STAP</name>
<reference evidence="2 3" key="2">
    <citation type="submission" date="2023-10" db="EMBL/GenBank/DDBJ databases">
        <authorList>
            <person name="Choi B."/>
        </authorList>
    </citation>
    <scope>NUCLEOTIDE SEQUENCE [LARGE SCALE GENOMIC DNA]</scope>
    <source>
        <strain evidence="2 3">UMB0959</strain>
    </source>
</reference>
<dbReference type="InterPro" id="IPR051044">
    <property type="entry name" value="MAG_DAG_Lipase"/>
</dbReference>
<gene>
    <name evidence="2" type="ORF">CJ229_002995</name>
</gene>
<dbReference type="InterPro" id="IPR022742">
    <property type="entry name" value="Hydrolase_4"/>
</dbReference>
<protein>
    <submittedName>
        <fullName evidence="2">Alpha/beta hydrolase</fullName>
    </submittedName>
</protein>
<dbReference type="GO" id="GO:0016787">
    <property type="term" value="F:hydrolase activity"/>
    <property type="evidence" value="ECO:0007669"/>
    <property type="project" value="UniProtKB-KW"/>
</dbReference>
<dbReference type="KEGG" id="nmy:CJ229_002995"/>
<keyword evidence="3" id="KW-1185">Reference proteome</keyword>